<organism evidence="2 3">
    <name type="scientific">Aneurinibacillus soli</name>
    <dbReference type="NCBI Taxonomy" id="1500254"/>
    <lineage>
        <taxon>Bacteria</taxon>
        <taxon>Bacillati</taxon>
        <taxon>Bacillota</taxon>
        <taxon>Bacilli</taxon>
        <taxon>Bacillales</taxon>
        <taxon>Paenibacillaceae</taxon>
        <taxon>Aneurinibacillus group</taxon>
        <taxon>Aneurinibacillus</taxon>
    </lineage>
</organism>
<name>A0A0U5B509_9BACL</name>
<dbReference type="KEGG" id="asoc:CB4_04015"/>
<feature type="domain" description="Thioredoxin" evidence="1">
    <location>
        <begin position="12"/>
        <end position="86"/>
    </location>
</feature>
<dbReference type="InterPro" id="IPR036249">
    <property type="entry name" value="Thioredoxin-like_sf"/>
</dbReference>
<sequence>MDEYIKLSEIKAHIERHEISLVFIKMANCGVCDVVFEKTEKLLQKYSQVKSVAVSVEKTPAIAGEFLVFTAPTILLFLHGKEIFRQSRFVIFEQLEEALDRTESI</sequence>
<dbReference type="Proteomes" id="UP000217696">
    <property type="component" value="Chromosome"/>
</dbReference>
<dbReference type="OrthoDB" id="411356at2"/>
<dbReference type="Gene3D" id="3.40.30.10">
    <property type="entry name" value="Glutaredoxin"/>
    <property type="match status" value="1"/>
</dbReference>
<dbReference type="AlphaFoldDB" id="A0A0U5B509"/>
<reference evidence="2 3" key="1">
    <citation type="submission" date="2015-12" db="EMBL/GenBank/DDBJ databases">
        <title>Genome sequence of Aneurinibacillus soli.</title>
        <authorList>
            <person name="Lee J.S."/>
            <person name="Lee K.C."/>
            <person name="Kim K.K."/>
            <person name="Lee B.W."/>
        </authorList>
    </citation>
    <scope>NUCLEOTIDE SEQUENCE [LARGE SCALE GENOMIC DNA]</scope>
    <source>
        <strain evidence="2 3">CB4</strain>
    </source>
</reference>
<dbReference type="RefSeq" id="WP_096467428.1">
    <property type="nucleotide sequence ID" value="NZ_AP017312.1"/>
</dbReference>
<evidence type="ECO:0000259" key="1">
    <source>
        <dbReference type="Pfam" id="PF00085"/>
    </source>
</evidence>
<accession>A0A0U5B509</accession>
<dbReference type="Pfam" id="PF00085">
    <property type="entry name" value="Thioredoxin"/>
    <property type="match status" value="1"/>
</dbReference>
<dbReference type="InterPro" id="IPR013766">
    <property type="entry name" value="Thioredoxin_domain"/>
</dbReference>
<proteinExistence type="predicted"/>
<dbReference type="CDD" id="cd02947">
    <property type="entry name" value="TRX_family"/>
    <property type="match status" value="1"/>
</dbReference>
<evidence type="ECO:0000313" key="2">
    <source>
        <dbReference type="EMBL" id="BAU29778.1"/>
    </source>
</evidence>
<protein>
    <submittedName>
        <fullName evidence="2">Thioredoxin</fullName>
    </submittedName>
</protein>
<gene>
    <name evidence="2" type="ORF">CB4_04015</name>
</gene>
<dbReference type="EMBL" id="AP017312">
    <property type="protein sequence ID" value="BAU29778.1"/>
    <property type="molecule type" value="Genomic_DNA"/>
</dbReference>
<dbReference type="SUPFAM" id="SSF52833">
    <property type="entry name" value="Thioredoxin-like"/>
    <property type="match status" value="1"/>
</dbReference>
<keyword evidence="3" id="KW-1185">Reference proteome</keyword>
<evidence type="ECO:0000313" key="3">
    <source>
        <dbReference type="Proteomes" id="UP000217696"/>
    </source>
</evidence>